<dbReference type="Proteomes" id="UP000001554">
    <property type="component" value="Chromosome 14"/>
</dbReference>
<dbReference type="GeneID" id="118430148"/>
<feature type="domain" description="SRCR" evidence="13">
    <location>
        <begin position="24"/>
        <end position="126"/>
    </location>
</feature>
<feature type="disulfide bond" evidence="8">
    <location>
        <begin position="700"/>
        <end position="710"/>
    </location>
</feature>
<feature type="disulfide bond" evidence="8">
    <location>
        <begin position="487"/>
        <end position="551"/>
    </location>
</feature>
<protein>
    <submittedName>
        <fullName evidence="15">Deleted in malignant brain tumors 1 protein-like</fullName>
    </submittedName>
</protein>
<dbReference type="CDD" id="cd00112">
    <property type="entry name" value="LDLa"/>
    <property type="match status" value="2"/>
</dbReference>
<feature type="disulfide bond" evidence="8">
    <location>
        <begin position="942"/>
        <end position="1003"/>
    </location>
</feature>
<feature type="disulfide bond" evidence="8">
    <location>
        <begin position="1315"/>
        <end position="1379"/>
    </location>
</feature>
<feature type="disulfide bond" evidence="8">
    <location>
        <begin position="51"/>
        <end position="115"/>
    </location>
</feature>
<evidence type="ECO:0000256" key="7">
    <source>
        <dbReference type="PROSITE-ProRule" id="PRU00124"/>
    </source>
</evidence>
<reference evidence="15" key="2">
    <citation type="submission" date="2025-08" db="UniProtKB">
        <authorList>
            <consortium name="RefSeq"/>
        </authorList>
    </citation>
    <scope>IDENTIFICATION</scope>
    <source>
        <strain evidence="15">S238N-H82</strain>
        <tissue evidence="15">Testes</tissue>
    </source>
</reference>
<feature type="disulfide bond" evidence="8">
    <location>
        <begin position="164"/>
        <end position="228"/>
    </location>
</feature>
<dbReference type="SUPFAM" id="SSF56487">
    <property type="entry name" value="SRCR-like"/>
    <property type="match status" value="8"/>
</dbReference>
<dbReference type="GO" id="GO:0006508">
    <property type="term" value="P:proteolysis"/>
    <property type="evidence" value="ECO:0007669"/>
    <property type="project" value="UniProtKB-KW"/>
</dbReference>
<dbReference type="PANTHER" id="PTHR48071">
    <property type="entry name" value="SRCR DOMAIN-CONTAINING PROTEIN"/>
    <property type="match status" value="1"/>
</dbReference>
<feature type="disulfide bond" evidence="8">
    <location>
        <begin position="774"/>
        <end position="838"/>
    </location>
</feature>
<keyword evidence="5 8" id="KW-1015">Disulfide bond</keyword>
<dbReference type="SUPFAM" id="SSF49854">
    <property type="entry name" value="Spermadhesin, CUB domain"/>
    <property type="match status" value="2"/>
</dbReference>
<dbReference type="FunFam" id="3.10.250.10:FF:000011">
    <property type="entry name" value="Scavenger receptor class A member 5"/>
    <property type="match status" value="8"/>
</dbReference>
<feature type="disulfide bond" evidence="8">
    <location>
        <begin position="95"/>
        <end position="105"/>
    </location>
</feature>
<dbReference type="InterPro" id="IPR002172">
    <property type="entry name" value="LDrepeatLR_classA_rpt"/>
</dbReference>
<evidence type="ECO:0000256" key="3">
    <source>
        <dbReference type="ARBA" id="ARBA00022801"/>
    </source>
</evidence>
<dbReference type="InterPro" id="IPR036055">
    <property type="entry name" value="LDL_receptor-like_sf"/>
</dbReference>
<feature type="disulfide bond" evidence="8">
    <location>
        <begin position="929"/>
        <end position="993"/>
    </location>
</feature>
<keyword evidence="6" id="KW-0325">Glycoprotein</keyword>
<evidence type="ECO:0000259" key="12">
    <source>
        <dbReference type="PROSITE" id="PS01180"/>
    </source>
</evidence>
<dbReference type="OrthoDB" id="6252055at2759"/>
<feature type="domain" description="CUB" evidence="12">
    <location>
        <begin position="1438"/>
        <end position="1554"/>
    </location>
</feature>
<proteinExistence type="inferred from homology"/>
<feature type="disulfide bond" evidence="8">
    <location>
        <begin position="787"/>
        <end position="848"/>
    </location>
</feature>
<dbReference type="PRINTS" id="PR00258">
    <property type="entry name" value="SPERACTRCPTR"/>
</dbReference>
<feature type="region of interest" description="Disordered" evidence="9">
    <location>
        <begin position="1588"/>
        <end position="1631"/>
    </location>
</feature>
<keyword evidence="2" id="KW-0645">Protease</keyword>
<dbReference type="Gene3D" id="3.10.250.10">
    <property type="entry name" value="SRCR-like domain"/>
    <property type="match status" value="8"/>
</dbReference>
<feature type="disulfide bond" evidence="8">
    <location>
        <begin position="1359"/>
        <end position="1369"/>
    </location>
</feature>
<feature type="compositionally biased region" description="Pro residues" evidence="9">
    <location>
        <begin position="1692"/>
        <end position="1708"/>
    </location>
</feature>
<feature type="domain" description="SRCR" evidence="13">
    <location>
        <begin position="460"/>
        <end position="562"/>
    </location>
</feature>
<feature type="domain" description="SRCR" evidence="13">
    <location>
        <begin position="902"/>
        <end position="1004"/>
    </location>
</feature>
<keyword evidence="14" id="KW-1185">Reference proteome</keyword>
<dbReference type="InterPro" id="IPR001190">
    <property type="entry name" value="SRCR"/>
</dbReference>
<dbReference type="KEGG" id="bfo:118430148"/>
<comment type="caution">
    <text evidence="7">Lacks conserved residue(s) required for the propagation of feature annotation.</text>
</comment>
<keyword evidence="3" id="KW-0378">Hydrolase</keyword>
<feature type="disulfide bond" evidence="7">
    <location>
        <begin position="593"/>
        <end position="608"/>
    </location>
</feature>
<feature type="chain" id="PRO_5039921813" evidence="11">
    <location>
        <begin position="20"/>
        <end position="1715"/>
    </location>
</feature>
<feature type="disulfide bond" evidence="8">
    <location>
        <begin position="1216"/>
        <end position="1277"/>
    </location>
</feature>
<keyword evidence="4" id="KW-0720">Serine protease</keyword>
<feature type="region of interest" description="Disordered" evidence="9">
    <location>
        <begin position="447"/>
        <end position="471"/>
    </location>
</feature>
<keyword evidence="10" id="KW-0472">Membrane</keyword>
<feature type="compositionally biased region" description="Polar residues" evidence="9">
    <location>
        <begin position="447"/>
        <end position="458"/>
    </location>
</feature>
<feature type="domain" description="SRCR" evidence="13">
    <location>
        <begin position="137"/>
        <end position="239"/>
    </location>
</feature>
<comment type="similarity">
    <text evidence="1">Belongs to the DMBT1 family.</text>
</comment>
<dbReference type="SUPFAM" id="SSF57424">
    <property type="entry name" value="LDL receptor-like module"/>
    <property type="match status" value="2"/>
</dbReference>
<feature type="compositionally biased region" description="Polar residues" evidence="9">
    <location>
        <begin position="400"/>
        <end position="410"/>
    </location>
</feature>
<evidence type="ECO:0000256" key="4">
    <source>
        <dbReference type="ARBA" id="ARBA00022825"/>
    </source>
</evidence>
<dbReference type="SMART" id="SM00202">
    <property type="entry name" value="SR"/>
    <property type="match status" value="8"/>
</dbReference>
<feature type="disulfide bond" evidence="8">
    <location>
        <begin position="1247"/>
        <end position="1257"/>
    </location>
</feature>
<feature type="disulfide bond" evidence="8">
    <location>
        <begin position="177"/>
        <end position="238"/>
    </location>
</feature>
<evidence type="ECO:0000256" key="9">
    <source>
        <dbReference type="SAM" id="MobiDB-lite"/>
    </source>
</evidence>
<dbReference type="Gene3D" id="4.10.400.10">
    <property type="entry name" value="Low-density Lipoprotein Receptor"/>
    <property type="match status" value="2"/>
</dbReference>
<dbReference type="SMART" id="SM00192">
    <property type="entry name" value="LDLa"/>
    <property type="match status" value="4"/>
</dbReference>
<sequence>MAQLLFVLVLVTLFNSSFQQANRIRLVGGSGAHEGRVEVRPSYSYSWGTVCDDSFGMNDARVVCRMLGYSGASAVRDSTYYGQGSGNIYMDELRCTGTETSLFNCPYAGWGVDDCTHSEDVGVVCYTDPSSDPANRIRLVGGSGAHEGRVEVRPSYSYSWGTVCDDSFGMNDARVVCRMLGYSGATAYRGSAYYGRGSGNIYMDELRCTGTESSLFDCRYDGWGVDDCTHSEDVGVVCYTFSGSTLMPDNGCRTVRISGSSSTQSARMTTYTMTGQTLSGRPVYKSSVGEIGYLFYYQQDDRWHVGSSLGSDVVGMYVADTSIYAEDISGTWYLTDGNGFQPNYHVRVTCEFAGNMGVASGLSTGAIVGISIGVVAAVALIIVISYCCCCKKSAPVATTAENSQPAGTANPTFQPTPSGPPPPYSPPPQPQPEGLVFIRVVRIQRSKVTGSSTPSPSSRIRLVGGSSPNEGRVEVRPADSFVWGTVCDNSFGFADATVICRMLGYPGYQTFYHGAYFGQGTGPIYMDDLGCIGVETSVFDCSYRGWGNHNCTHNRDANVVCSTSTTMSYTPGRGTGSYFICYNGQQVDWSLRCNGFMDCYDGSDEMDCLPVPTGSSTTVIATPFPSSRIRLVGGSSPNEGRVEVRPADSFVWGTVCDDSFEFNDATVICRMLGYPGYETYHYSAHFGQGTGPIYMDDLDCTGMEISLFDCPYRGWGSHNCVHGEDVSVDCITSATMSPSTPFPSSRIRLVGGSSPNEGRVEVRPVDSYLWGTVCDDSFGMNDGTVVCRMLGYTGIDQVRNSAYFGQGTGEIYMDDLQCTGTERSLFDCRYSGWMSHNCNHNEDAGVVCLRSTAMSYTTTAPIGSRFRCLNLQQIDFSQRCNGITDCADDSDEMNCISNGNRIRLVGGSAANEGRLEVRPEDGGEWGTVCDDNFGMNDAIVACKTLGYRTARRVYNNAQFGQGSGTIYLDNVGCSGQETSLFNCVHSGWGVNNCGHSEDVGIACDSSWVCDNRDVIYAPENPFCDGLVNCTDNSDESPTRCPYEEMYNVCGSTKLLSRAESGYITYSISSSYPTYIKCKVVFQTEPSHVIRVGPWYLDGMSSACSDWISVCDGGDLSRCDLDNNNVRYCNGFHLQTFQSSGSSLTVNLESDGYKISEENFKIFYTVKSVIDIGGDRIRLVGGPFPNLGRVEVRPVGSYDWGTVCDDSFDIQDATVVCRMLGYGRAIQYHSGAYFGQGSGNIYMDGLQCSGSEASLFECGYNGWGVNNCGHNEDVGVTCEATSANDNNRIRLVEGSSSNEGRVEVRPADSYDWGTVCDDEFDHDDATVVCRMLGYSSASAVHNRAHFGQGTGPIYMDDLECTGSETSLFNCAYNGWGNENCGHSEDVGVVCGTNGEWACDDGYQLSDFTSSPFCDGWVNCPDQSDEALTRCTFEQMRDFCGQTSNVLSSGTSGYLVYAYDQGYPANARCTVNLRTESDHVLRIGPIDLTQMRDCSDKIYFCDGDEPCDNYNSQRDFCGGIHDHSTFVSAGNMLTLTLLADGNSITDENFRIFYKVERIDSGPSGGTIAGIVVGVLVSLGVVGVGIYHCKKKRSSDGPSQTASQNIGMSPTGVQNSAFSPEQQPAFNPQYSPAYPPTGATYPPVYPPPPPYLPSSAPLPYPPSTAPPIYPPSPSSPPPDFPPPPAYEEALTMAKSPPPLQPNAPPEEPSPPQSSSNQT</sequence>
<keyword evidence="10" id="KW-1133">Transmembrane helix</keyword>
<evidence type="ECO:0000256" key="10">
    <source>
        <dbReference type="SAM" id="Phobius"/>
    </source>
</evidence>
<dbReference type="InterPro" id="IPR000859">
    <property type="entry name" value="CUB_dom"/>
</dbReference>
<evidence type="ECO:0000259" key="13">
    <source>
        <dbReference type="PROSITE" id="PS50287"/>
    </source>
</evidence>
<feature type="disulfide bond" evidence="8">
    <location>
        <begin position="208"/>
        <end position="218"/>
    </location>
</feature>
<keyword evidence="11" id="KW-0732">Signal</keyword>
<feature type="disulfide bond" evidence="8">
    <location>
        <begin position="656"/>
        <end position="720"/>
    </location>
</feature>
<feature type="disulfide bond" evidence="7">
    <location>
        <begin position="880"/>
        <end position="895"/>
    </location>
</feature>
<name>A0A9J7M9H4_BRAFL</name>
<gene>
    <name evidence="15" type="primary">LOC118430148</name>
</gene>
<feature type="domain" description="SRCR" evidence="13">
    <location>
        <begin position="747"/>
        <end position="849"/>
    </location>
</feature>
<dbReference type="PRINTS" id="PR00261">
    <property type="entry name" value="LDLRECEPTOR"/>
</dbReference>
<feature type="disulfide bond" evidence="8">
    <location>
        <begin position="1203"/>
        <end position="1267"/>
    </location>
</feature>
<dbReference type="PANTHER" id="PTHR48071:SF28">
    <property type="entry name" value="SRCR DOMAIN-CONTAINING PROTEIN"/>
    <property type="match status" value="1"/>
</dbReference>
<feature type="disulfide bond" evidence="8">
    <location>
        <begin position="818"/>
        <end position="828"/>
    </location>
</feature>
<dbReference type="PROSITE" id="PS50287">
    <property type="entry name" value="SRCR_2"/>
    <property type="match status" value="8"/>
</dbReference>
<evidence type="ECO:0000256" key="1">
    <source>
        <dbReference type="ARBA" id="ARBA00009931"/>
    </source>
</evidence>
<feature type="domain" description="CUB" evidence="12">
    <location>
        <begin position="1049"/>
        <end position="1166"/>
    </location>
</feature>
<feature type="disulfide bond" evidence="7">
    <location>
        <begin position="581"/>
        <end position="599"/>
    </location>
</feature>
<feature type="disulfide bond" evidence="7">
    <location>
        <begin position="868"/>
        <end position="886"/>
    </location>
</feature>
<dbReference type="Pfam" id="PF00530">
    <property type="entry name" value="SRCR"/>
    <property type="match status" value="8"/>
</dbReference>
<evidence type="ECO:0000256" key="8">
    <source>
        <dbReference type="PROSITE-ProRule" id="PRU00196"/>
    </source>
</evidence>
<evidence type="ECO:0000256" key="11">
    <source>
        <dbReference type="SAM" id="SignalP"/>
    </source>
</evidence>
<evidence type="ECO:0000313" key="15">
    <source>
        <dbReference type="RefSeq" id="XP_035696750.1"/>
    </source>
</evidence>
<accession>A0A9J7M9H4</accession>
<feature type="domain" description="SRCR" evidence="13">
    <location>
        <begin position="1176"/>
        <end position="1278"/>
    </location>
</feature>
<feature type="disulfide bond" evidence="8">
    <location>
        <begin position="1328"/>
        <end position="1389"/>
    </location>
</feature>
<organism evidence="14 15">
    <name type="scientific">Branchiostoma floridae</name>
    <name type="common">Florida lancelet</name>
    <name type="synonym">Amphioxus</name>
    <dbReference type="NCBI Taxonomy" id="7739"/>
    <lineage>
        <taxon>Eukaryota</taxon>
        <taxon>Metazoa</taxon>
        <taxon>Chordata</taxon>
        <taxon>Cephalochordata</taxon>
        <taxon>Leptocardii</taxon>
        <taxon>Amphioxiformes</taxon>
        <taxon>Branchiostomatidae</taxon>
        <taxon>Branchiostoma</taxon>
    </lineage>
</organism>
<feature type="disulfide bond" evidence="8">
    <location>
        <begin position="669"/>
        <end position="730"/>
    </location>
</feature>
<feature type="compositionally biased region" description="Pro residues" evidence="9">
    <location>
        <begin position="417"/>
        <end position="430"/>
    </location>
</feature>
<feature type="domain" description="SRCR" evidence="13">
    <location>
        <begin position="629"/>
        <end position="731"/>
    </location>
</feature>
<evidence type="ECO:0000256" key="5">
    <source>
        <dbReference type="ARBA" id="ARBA00023157"/>
    </source>
</evidence>
<feature type="disulfide bond" evidence="8">
    <location>
        <begin position="973"/>
        <end position="983"/>
    </location>
</feature>
<feature type="signal peptide" evidence="11">
    <location>
        <begin position="1"/>
        <end position="19"/>
    </location>
</feature>
<dbReference type="InterPro" id="IPR035914">
    <property type="entry name" value="Sperma_CUB_dom_sf"/>
</dbReference>
<evidence type="ECO:0000313" key="14">
    <source>
        <dbReference type="Proteomes" id="UP000001554"/>
    </source>
</evidence>
<dbReference type="PROSITE" id="PS01180">
    <property type="entry name" value="CUB"/>
    <property type="match status" value="2"/>
</dbReference>
<feature type="compositionally biased region" description="Pro residues" evidence="9">
    <location>
        <begin position="1649"/>
        <end position="1682"/>
    </location>
</feature>
<keyword evidence="10" id="KW-0812">Transmembrane</keyword>
<dbReference type="InterPro" id="IPR036772">
    <property type="entry name" value="SRCR-like_dom_sf"/>
</dbReference>
<dbReference type="RefSeq" id="XP_035696750.1">
    <property type="nucleotide sequence ID" value="XM_035840857.1"/>
</dbReference>
<feature type="region of interest" description="Disordered" evidence="9">
    <location>
        <begin position="1649"/>
        <end position="1715"/>
    </location>
</feature>
<dbReference type="GO" id="GO:0008236">
    <property type="term" value="F:serine-type peptidase activity"/>
    <property type="evidence" value="ECO:0007669"/>
    <property type="project" value="UniProtKB-KW"/>
</dbReference>
<feature type="disulfide bond" evidence="8">
    <location>
        <begin position="64"/>
        <end position="125"/>
    </location>
</feature>
<reference evidence="14" key="1">
    <citation type="journal article" date="2020" name="Nat. Ecol. Evol.">
        <title>Deeply conserved synteny resolves early events in vertebrate evolution.</title>
        <authorList>
            <person name="Simakov O."/>
            <person name="Marletaz F."/>
            <person name="Yue J.X."/>
            <person name="O'Connell B."/>
            <person name="Jenkins J."/>
            <person name="Brandt A."/>
            <person name="Calef R."/>
            <person name="Tung C.H."/>
            <person name="Huang T.K."/>
            <person name="Schmutz J."/>
            <person name="Satoh N."/>
            <person name="Yu J.K."/>
            <person name="Putnam N.H."/>
            <person name="Green R.E."/>
            <person name="Rokhsar D.S."/>
        </authorList>
    </citation>
    <scope>NUCLEOTIDE SEQUENCE [LARGE SCALE GENOMIC DNA]</scope>
    <source>
        <strain evidence="14">S238N-H82</strain>
    </source>
</reference>
<dbReference type="PROSITE" id="PS50068">
    <property type="entry name" value="LDLRA_2"/>
    <property type="match status" value="2"/>
</dbReference>
<evidence type="ECO:0000256" key="6">
    <source>
        <dbReference type="ARBA" id="ARBA00023180"/>
    </source>
</evidence>
<feature type="domain" description="SRCR" evidence="13">
    <location>
        <begin position="1288"/>
        <end position="1390"/>
    </location>
</feature>
<dbReference type="GO" id="GO:0016020">
    <property type="term" value="C:membrane"/>
    <property type="evidence" value="ECO:0007669"/>
    <property type="project" value="InterPro"/>
</dbReference>
<feature type="compositionally biased region" description="Polar residues" evidence="9">
    <location>
        <begin position="1593"/>
        <end position="1626"/>
    </location>
</feature>
<feature type="disulfide bond" evidence="8">
    <location>
        <begin position="531"/>
        <end position="541"/>
    </location>
</feature>
<feature type="region of interest" description="Disordered" evidence="9">
    <location>
        <begin position="400"/>
        <end position="430"/>
    </location>
</feature>
<feature type="transmembrane region" description="Helical" evidence="10">
    <location>
        <begin position="1565"/>
        <end position="1584"/>
    </location>
</feature>
<evidence type="ECO:0000256" key="2">
    <source>
        <dbReference type="ARBA" id="ARBA00022670"/>
    </source>
</evidence>
<dbReference type="Gene3D" id="2.60.120.290">
    <property type="entry name" value="Spermadhesin, CUB domain"/>
    <property type="match status" value="2"/>
</dbReference>
<feature type="disulfide bond" evidence="8">
    <location>
        <begin position="500"/>
        <end position="561"/>
    </location>
</feature>